<feature type="non-terminal residue" evidence="1">
    <location>
        <position position="374"/>
    </location>
</feature>
<accession>A0A382N3E6</accession>
<evidence type="ECO:0000313" key="1">
    <source>
        <dbReference type="EMBL" id="SVC55596.1"/>
    </source>
</evidence>
<dbReference type="EMBL" id="UINC01097680">
    <property type="protein sequence ID" value="SVC55596.1"/>
    <property type="molecule type" value="Genomic_DNA"/>
</dbReference>
<proteinExistence type="predicted"/>
<sequence length="374" mass="40129">YKGTTFTFSGHPVTAATDGTVDPNTLTIQEFDYSSGEHKKISGWTAIMKDGKLVITFPGIKYINVSGSSSRDANATNVFTVSTSCTTSTISDAEYDYSQLGETWSAPKIFRIPSINEAERNDITKDTYVAVMGGGIGSANQCAGSGVYLIDLENNGKIYGATANGGPITIVDTTPEGILDAAGTTVETPYGSDIANALPSSPIVITPDTAPGIPWRGAIVYFNDLEGKITKINLTNSTENSADLFDQTTLFNLEANTINKRYSYFAMDAGIGQDTNQFWLFGGTGNFQNLGGHGAGMDNILYGIKDPDFPFFKHLNLGEDKIPRETASNFLEKAHEGANAAKRIFDHCLEKTEETKGNCPSNTDAGWVIHLDTA</sequence>
<gene>
    <name evidence="1" type="ORF">METZ01_LOCUS308450</name>
</gene>
<feature type="non-terminal residue" evidence="1">
    <location>
        <position position="1"/>
    </location>
</feature>
<reference evidence="1" key="1">
    <citation type="submission" date="2018-05" db="EMBL/GenBank/DDBJ databases">
        <authorList>
            <person name="Lanie J.A."/>
            <person name="Ng W.-L."/>
            <person name="Kazmierczak K.M."/>
            <person name="Andrzejewski T.M."/>
            <person name="Davidsen T.M."/>
            <person name="Wayne K.J."/>
            <person name="Tettelin H."/>
            <person name="Glass J.I."/>
            <person name="Rusch D."/>
            <person name="Podicherti R."/>
            <person name="Tsui H.-C.T."/>
            <person name="Winkler M.E."/>
        </authorList>
    </citation>
    <scope>NUCLEOTIDE SEQUENCE</scope>
</reference>
<protein>
    <submittedName>
        <fullName evidence="1">Uncharacterized protein</fullName>
    </submittedName>
</protein>
<organism evidence="1">
    <name type="scientific">marine metagenome</name>
    <dbReference type="NCBI Taxonomy" id="408172"/>
    <lineage>
        <taxon>unclassified sequences</taxon>
        <taxon>metagenomes</taxon>
        <taxon>ecological metagenomes</taxon>
    </lineage>
</organism>
<dbReference type="AlphaFoldDB" id="A0A382N3E6"/>
<name>A0A382N3E6_9ZZZZ</name>